<keyword evidence="3" id="KW-0808">Transferase</keyword>
<organism evidence="13 14">
    <name type="scientific">Sphingomonas oleivorans</name>
    <dbReference type="NCBI Taxonomy" id="1735121"/>
    <lineage>
        <taxon>Bacteria</taxon>
        <taxon>Pseudomonadati</taxon>
        <taxon>Pseudomonadota</taxon>
        <taxon>Alphaproteobacteria</taxon>
        <taxon>Sphingomonadales</taxon>
        <taxon>Sphingomonadaceae</taxon>
        <taxon>Sphingomonas</taxon>
    </lineage>
</organism>
<evidence type="ECO:0000256" key="2">
    <source>
        <dbReference type="ARBA" id="ARBA00006479"/>
    </source>
</evidence>
<dbReference type="PANTHER" id="PTHR42742">
    <property type="entry name" value="TRANSCRIPTIONAL REPRESSOR MPRA"/>
    <property type="match status" value="1"/>
</dbReference>
<evidence type="ECO:0000256" key="4">
    <source>
        <dbReference type="ARBA" id="ARBA00022723"/>
    </source>
</evidence>
<sequence>MSQPQLLGAIEAGGTKFLCALADTDGTILDEIRVPTTTPEETLTASSDFFLQATARHGPLATLSIGSFGPLSLNQTAADYGAIVSTPKPGWSGADLLGHFRRTLGVPMALDTDVNCAGVGELLFGSGRGLDTFCYVTVGTGIGVGLVIGGVPHGGANHPEAGHIRLPRAAGDEDFAGICPYHGDCLEGMASGPAMRARWGMPGELLEPNHAAWRIEADYLAALCANLTYIVRPDRIILGGGVMQNDAMYDHVRAALRSKLAGYDATVSAIDLDGYVVRPTAGASAGLTGALAIAFRLLKRRWPTHWTVGSAPAAALAENVSHG</sequence>
<evidence type="ECO:0000313" key="13">
    <source>
        <dbReference type="EMBL" id="PTQ09449.1"/>
    </source>
</evidence>
<reference evidence="13 14" key="1">
    <citation type="submission" date="2017-09" db="EMBL/GenBank/DDBJ databases">
        <title>Sphingomonas panjinensis sp.nov., isolated from oil-contaminated soil.</title>
        <authorList>
            <person name="Wang L."/>
            <person name="Chen L."/>
        </authorList>
    </citation>
    <scope>NUCLEOTIDE SEQUENCE [LARGE SCALE GENOMIC DNA]</scope>
    <source>
        <strain evidence="13 14">FW-11</strain>
    </source>
</reference>
<comment type="catalytic activity">
    <reaction evidence="12">
        <text>D-fructose + ATP = D-fructose 6-phosphate + ADP + H(+)</text>
        <dbReference type="Rhea" id="RHEA:16125"/>
        <dbReference type="ChEBI" id="CHEBI:15378"/>
        <dbReference type="ChEBI" id="CHEBI:30616"/>
        <dbReference type="ChEBI" id="CHEBI:37721"/>
        <dbReference type="ChEBI" id="CHEBI:61527"/>
        <dbReference type="ChEBI" id="CHEBI:456216"/>
        <dbReference type="EC" id="2.7.1.4"/>
    </reaction>
</comment>
<dbReference type="PANTHER" id="PTHR42742:SF3">
    <property type="entry name" value="FRUCTOKINASE"/>
    <property type="match status" value="1"/>
</dbReference>
<gene>
    <name evidence="13" type="ORF">CLG96_14700</name>
</gene>
<keyword evidence="4" id="KW-0479">Metal-binding</keyword>
<keyword evidence="8" id="KW-0067">ATP-binding</keyword>
<dbReference type="GO" id="GO:0005524">
    <property type="term" value="F:ATP binding"/>
    <property type="evidence" value="ECO:0007669"/>
    <property type="project" value="UniProtKB-KW"/>
</dbReference>
<comment type="caution">
    <text evidence="13">The sequence shown here is derived from an EMBL/GenBank/DDBJ whole genome shotgun (WGS) entry which is preliminary data.</text>
</comment>
<dbReference type="InterPro" id="IPR043129">
    <property type="entry name" value="ATPase_NBD"/>
</dbReference>
<evidence type="ECO:0000256" key="6">
    <source>
        <dbReference type="ARBA" id="ARBA00022777"/>
    </source>
</evidence>
<evidence type="ECO:0000256" key="11">
    <source>
        <dbReference type="ARBA" id="ARBA00038887"/>
    </source>
</evidence>
<dbReference type="GO" id="GO:0046872">
    <property type="term" value="F:metal ion binding"/>
    <property type="evidence" value="ECO:0007669"/>
    <property type="project" value="UniProtKB-KW"/>
</dbReference>
<dbReference type="PROSITE" id="PS01125">
    <property type="entry name" value="ROK"/>
    <property type="match status" value="1"/>
</dbReference>
<protein>
    <recommendedName>
        <fullName evidence="11">fructokinase</fullName>
        <ecNumber evidence="11">2.7.1.4</ecNumber>
    </recommendedName>
</protein>
<dbReference type="FunFam" id="3.30.420.40:FF:000153">
    <property type="entry name" value="Putative fructokinase"/>
    <property type="match status" value="1"/>
</dbReference>
<evidence type="ECO:0000256" key="8">
    <source>
        <dbReference type="ARBA" id="ARBA00022840"/>
    </source>
</evidence>
<evidence type="ECO:0000256" key="9">
    <source>
        <dbReference type="ARBA" id="ARBA00022842"/>
    </source>
</evidence>
<keyword evidence="14" id="KW-1185">Reference proteome</keyword>
<dbReference type="GO" id="GO:0008865">
    <property type="term" value="F:fructokinase activity"/>
    <property type="evidence" value="ECO:0007669"/>
    <property type="project" value="UniProtKB-EC"/>
</dbReference>
<evidence type="ECO:0000256" key="10">
    <source>
        <dbReference type="ARBA" id="ARBA00023277"/>
    </source>
</evidence>
<evidence type="ECO:0000256" key="5">
    <source>
        <dbReference type="ARBA" id="ARBA00022741"/>
    </source>
</evidence>
<comment type="similarity">
    <text evidence="2">Belongs to the ROK (NagC/XylR) family.</text>
</comment>
<dbReference type="RefSeq" id="WP_107968970.1">
    <property type="nucleotide sequence ID" value="NZ_NWBU01000011.1"/>
</dbReference>
<dbReference type="Pfam" id="PF00480">
    <property type="entry name" value="ROK"/>
    <property type="match status" value="1"/>
</dbReference>
<keyword evidence="5" id="KW-0547">Nucleotide-binding</keyword>
<name>A0A2T5FVH2_9SPHN</name>
<dbReference type="InterPro" id="IPR000600">
    <property type="entry name" value="ROK"/>
</dbReference>
<keyword evidence="7" id="KW-0862">Zinc</keyword>
<dbReference type="SUPFAM" id="SSF53067">
    <property type="entry name" value="Actin-like ATPase domain"/>
    <property type="match status" value="1"/>
</dbReference>
<dbReference type="CDD" id="cd24067">
    <property type="entry name" value="ASKHA_NBD_ROK_BsFRK-like"/>
    <property type="match status" value="1"/>
</dbReference>
<proteinExistence type="inferred from homology"/>
<dbReference type="Proteomes" id="UP000244162">
    <property type="component" value="Unassembled WGS sequence"/>
</dbReference>
<dbReference type="InterPro" id="IPR051804">
    <property type="entry name" value="Carb_Metab_Reg_Kinase/Isom"/>
</dbReference>
<accession>A0A2T5FVH2</accession>
<dbReference type="InterPro" id="IPR049874">
    <property type="entry name" value="ROK_cs"/>
</dbReference>
<keyword evidence="10" id="KW-0119">Carbohydrate metabolism</keyword>
<evidence type="ECO:0000256" key="12">
    <source>
        <dbReference type="ARBA" id="ARBA00048451"/>
    </source>
</evidence>
<keyword evidence="9" id="KW-0460">Magnesium</keyword>
<evidence type="ECO:0000256" key="3">
    <source>
        <dbReference type="ARBA" id="ARBA00022679"/>
    </source>
</evidence>
<evidence type="ECO:0000256" key="7">
    <source>
        <dbReference type="ARBA" id="ARBA00022833"/>
    </source>
</evidence>
<dbReference type="Gene3D" id="3.30.420.40">
    <property type="match status" value="2"/>
</dbReference>
<dbReference type="EC" id="2.7.1.4" evidence="11"/>
<comment type="cofactor">
    <cofactor evidence="1">
        <name>Mg(2+)</name>
        <dbReference type="ChEBI" id="CHEBI:18420"/>
    </cofactor>
</comment>
<evidence type="ECO:0000313" key="14">
    <source>
        <dbReference type="Proteomes" id="UP000244162"/>
    </source>
</evidence>
<dbReference type="OrthoDB" id="9783435at2"/>
<dbReference type="EMBL" id="NWBU01000011">
    <property type="protein sequence ID" value="PTQ09449.1"/>
    <property type="molecule type" value="Genomic_DNA"/>
</dbReference>
<dbReference type="AlphaFoldDB" id="A0A2T5FVH2"/>
<evidence type="ECO:0000256" key="1">
    <source>
        <dbReference type="ARBA" id="ARBA00001946"/>
    </source>
</evidence>
<keyword evidence="6" id="KW-0418">Kinase</keyword>